<keyword evidence="3 5" id="KW-1133">Transmembrane helix</keyword>
<feature type="transmembrane region" description="Helical" evidence="5">
    <location>
        <begin position="83"/>
        <end position="109"/>
    </location>
</feature>
<dbReference type="InterPro" id="IPR003339">
    <property type="entry name" value="ABC/ECF_trnsptr_transmembrane"/>
</dbReference>
<evidence type="ECO:0000256" key="5">
    <source>
        <dbReference type="SAM" id="Phobius"/>
    </source>
</evidence>
<feature type="transmembrane region" description="Helical" evidence="5">
    <location>
        <begin position="27"/>
        <end position="44"/>
    </location>
</feature>
<protein>
    <submittedName>
        <fullName evidence="6">ABC transporter permease</fullName>
    </submittedName>
</protein>
<evidence type="ECO:0000313" key="7">
    <source>
        <dbReference type="Proteomes" id="UP000185628"/>
    </source>
</evidence>
<sequence length="227" mass="24002">MTAPDPRSILVLLIALSTTVYGSPSPWFVLTCQLIVLLLLASAGPSIGEGVTWRLLGGYAAMFALCFAAVRLIPMVWHSSASALFTVFLEWMLRLAVVAGAGAYAILVIRPATLSAALSASRVPQSLTIPLSVALRIAPVIRAEANAVREAMRLRRLSIASPRAAQYFTIPLVSTVVRCGDDLASAALVRGLGATGSPTTINVLRFRAIDAAFIAVSVGLLVWRFLG</sequence>
<dbReference type="AlphaFoldDB" id="A0A1Q5Q1B1"/>
<evidence type="ECO:0000256" key="2">
    <source>
        <dbReference type="ARBA" id="ARBA00022692"/>
    </source>
</evidence>
<dbReference type="Proteomes" id="UP000185628">
    <property type="component" value="Unassembled WGS sequence"/>
</dbReference>
<organism evidence="6 7">
    <name type="scientific">Bowdeniella nasicola</name>
    <dbReference type="NCBI Taxonomy" id="208480"/>
    <lineage>
        <taxon>Bacteria</taxon>
        <taxon>Bacillati</taxon>
        <taxon>Actinomycetota</taxon>
        <taxon>Actinomycetes</taxon>
        <taxon>Actinomycetales</taxon>
        <taxon>Actinomycetaceae</taxon>
        <taxon>Bowdeniella</taxon>
    </lineage>
</organism>
<evidence type="ECO:0000313" key="6">
    <source>
        <dbReference type="EMBL" id="OKL53653.1"/>
    </source>
</evidence>
<dbReference type="GO" id="GO:0005886">
    <property type="term" value="C:plasma membrane"/>
    <property type="evidence" value="ECO:0007669"/>
    <property type="project" value="UniProtKB-ARBA"/>
</dbReference>
<keyword evidence="7" id="KW-1185">Reference proteome</keyword>
<evidence type="ECO:0000256" key="1">
    <source>
        <dbReference type="ARBA" id="ARBA00004141"/>
    </source>
</evidence>
<evidence type="ECO:0000256" key="4">
    <source>
        <dbReference type="ARBA" id="ARBA00023136"/>
    </source>
</evidence>
<gene>
    <name evidence="6" type="ORF">BSZ39_08320</name>
</gene>
<dbReference type="RefSeq" id="WP_073716884.1">
    <property type="nucleotide sequence ID" value="NZ_MQVR01000047.1"/>
</dbReference>
<keyword evidence="4 5" id="KW-0472">Membrane</keyword>
<feature type="transmembrane region" description="Helical" evidence="5">
    <location>
        <begin position="56"/>
        <end position="77"/>
    </location>
</feature>
<comment type="caution">
    <text evidence="6">The sequence shown here is derived from an EMBL/GenBank/DDBJ whole genome shotgun (WGS) entry which is preliminary data.</text>
</comment>
<keyword evidence="2 5" id="KW-0812">Transmembrane</keyword>
<name>A0A1Q5Q1B1_9ACTO</name>
<reference evidence="7" key="1">
    <citation type="submission" date="2016-12" db="EMBL/GenBank/DDBJ databases">
        <authorList>
            <person name="Meng X."/>
        </authorList>
    </citation>
    <scope>NUCLEOTIDE SEQUENCE [LARGE SCALE GENOMIC DNA]</scope>
    <source>
        <strain evidence="7">DSM 19116</strain>
    </source>
</reference>
<dbReference type="EMBL" id="MQVR01000047">
    <property type="protein sequence ID" value="OKL53653.1"/>
    <property type="molecule type" value="Genomic_DNA"/>
</dbReference>
<accession>A0A1Q5Q1B1</accession>
<proteinExistence type="predicted"/>
<dbReference type="OrthoDB" id="3253385at2"/>
<evidence type="ECO:0000256" key="3">
    <source>
        <dbReference type="ARBA" id="ARBA00022989"/>
    </source>
</evidence>
<comment type="subcellular location">
    <subcellularLocation>
        <location evidence="1">Membrane</location>
        <topology evidence="1">Multi-pass membrane protein</topology>
    </subcellularLocation>
</comment>
<dbReference type="CDD" id="cd16914">
    <property type="entry name" value="EcfT"/>
    <property type="match status" value="1"/>
</dbReference>
<feature type="transmembrane region" description="Helical" evidence="5">
    <location>
        <begin position="208"/>
        <end position="226"/>
    </location>
</feature>